<dbReference type="InterPro" id="IPR018062">
    <property type="entry name" value="HTH_AraC-typ_CS"/>
</dbReference>
<evidence type="ECO:0000259" key="4">
    <source>
        <dbReference type="PROSITE" id="PS01124"/>
    </source>
</evidence>
<proteinExistence type="predicted"/>
<evidence type="ECO:0000256" key="1">
    <source>
        <dbReference type="ARBA" id="ARBA00023015"/>
    </source>
</evidence>
<organism evidence="5 6">
    <name type="scientific">Metabacillus halosaccharovorans</name>
    <dbReference type="NCBI Taxonomy" id="930124"/>
    <lineage>
        <taxon>Bacteria</taxon>
        <taxon>Bacillati</taxon>
        <taxon>Bacillota</taxon>
        <taxon>Bacilli</taxon>
        <taxon>Bacillales</taxon>
        <taxon>Bacillaceae</taxon>
        <taxon>Metabacillus</taxon>
    </lineage>
</organism>
<gene>
    <name evidence="5" type="ORF">OIH86_13375</name>
</gene>
<evidence type="ECO:0000313" key="5">
    <source>
        <dbReference type="EMBL" id="MCV9886626.1"/>
    </source>
</evidence>
<dbReference type="PRINTS" id="PR00032">
    <property type="entry name" value="HTHARAC"/>
</dbReference>
<dbReference type="InterPro" id="IPR009057">
    <property type="entry name" value="Homeodomain-like_sf"/>
</dbReference>
<accession>A0ABT3DJD8</accession>
<sequence>MLKTNINKTFIDLSHQLKIKNACTMLENTDLTVDQIANKTGYTNITFFYKTFKKFHGVTPAKYRKGNQRLNQ</sequence>
<keyword evidence="6" id="KW-1185">Reference proteome</keyword>
<evidence type="ECO:0000256" key="2">
    <source>
        <dbReference type="ARBA" id="ARBA00023125"/>
    </source>
</evidence>
<feature type="domain" description="HTH araC/xylS-type" evidence="4">
    <location>
        <begin position="1"/>
        <end position="66"/>
    </location>
</feature>
<dbReference type="Proteomes" id="UP001526147">
    <property type="component" value="Unassembled WGS sequence"/>
</dbReference>
<dbReference type="Pfam" id="PF12833">
    <property type="entry name" value="HTH_18"/>
    <property type="match status" value="1"/>
</dbReference>
<dbReference type="PROSITE" id="PS01124">
    <property type="entry name" value="HTH_ARAC_FAMILY_2"/>
    <property type="match status" value="1"/>
</dbReference>
<dbReference type="SMART" id="SM00342">
    <property type="entry name" value="HTH_ARAC"/>
    <property type="match status" value="1"/>
</dbReference>
<dbReference type="SUPFAM" id="SSF46689">
    <property type="entry name" value="Homeodomain-like"/>
    <property type="match status" value="1"/>
</dbReference>
<evidence type="ECO:0000313" key="6">
    <source>
        <dbReference type="Proteomes" id="UP001526147"/>
    </source>
</evidence>
<protein>
    <submittedName>
        <fullName evidence="5">Helix-turn-helix domain-containing protein</fullName>
    </submittedName>
</protein>
<keyword evidence="2" id="KW-0238">DNA-binding</keyword>
<evidence type="ECO:0000256" key="3">
    <source>
        <dbReference type="ARBA" id="ARBA00023163"/>
    </source>
</evidence>
<dbReference type="EMBL" id="JAOYEY010000041">
    <property type="protein sequence ID" value="MCV9886626.1"/>
    <property type="molecule type" value="Genomic_DNA"/>
</dbReference>
<dbReference type="InterPro" id="IPR020449">
    <property type="entry name" value="Tscrpt_reg_AraC-type_HTH"/>
</dbReference>
<reference evidence="5 6" key="1">
    <citation type="submission" date="2022-10" db="EMBL/GenBank/DDBJ databases">
        <title>Draft genome assembly of moderately radiation resistant bacterium Metabacillus halosaccharovorans.</title>
        <authorList>
            <person name="Pal S."/>
            <person name="Gopinathan A."/>
        </authorList>
    </citation>
    <scope>NUCLEOTIDE SEQUENCE [LARGE SCALE GENOMIC DNA]</scope>
    <source>
        <strain evidence="5 6">VITHBRA001</strain>
    </source>
</reference>
<dbReference type="RefSeq" id="WP_264143180.1">
    <property type="nucleotide sequence ID" value="NZ_JAOYEY010000041.1"/>
</dbReference>
<keyword evidence="3" id="KW-0804">Transcription</keyword>
<comment type="caution">
    <text evidence="5">The sequence shown here is derived from an EMBL/GenBank/DDBJ whole genome shotgun (WGS) entry which is preliminary data.</text>
</comment>
<keyword evidence="1" id="KW-0805">Transcription regulation</keyword>
<dbReference type="InterPro" id="IPR018060">
    <property type="entry name" value="HTH_AraC"/>
</dbReference>
<dbReference type="Gene3D" id="1.10.10.60">
    <property type="entry name" value="Homeodomain-like"/>
    <property type="match status" value="1"/>
</dbReference>
<dbReference type="PANTHER" id="PTHR43280:SF2">
    <property type="entry name" value="HTH-TYPE TRANSCRIPTIONAL REGULATOR EXSA"/>
    <property type="match status" value="1"/>
</dbReference>
<dbReference type="PROSITE" id="PS00041">
    <property type="entry name" value="HTH_ARAC_FAMILY_1"/>
    <property type="match status" value="1"/>
</dbReference>
<name>A0ABT3DJD8_9BACI</name>
<dbReference type="PANTHER" id="PTHR43280">
    <property type="entry name" value="ARAC-FAMILY TRANSCRIPTIONAL REGULATOR"/>
    <property type="match status" value="1"/>
</dbReference>